<dbReference type="RefSeq" id="WP_048176954.1">
    <property type="nucleotide sequence ID" value="NZ_CP008746.1"/>
</dbReference>
<dbReference type="AlphaFoldDB" id="A0A0G3CCU6"/>
<dbReference type="PATRIC" id="fig|796385.3.peg.3486"/>
<dbReference type="GeneID" id="24886547"/>
<reference evidence="2" key="1">
    <citation type="submission" date="2014-06" db="EMBL/GenBank/DDBJ databases">
        <title>The complete genome sequence of Methanosarcina barkeri CM1.</title>
        <authorList>
            <consortium name="Pastoral Greenhouse Gas Research Consortium"/>
            <person name="Lambie S.C."/>
            <person name="Leahy S.C."/>
            <person name="Kelly W.J."/>
            <person name="Li D."/>
            <person name="Reilly K."/>
            <person name="Attwood G.T."/>
            <person name="Altermann E."/>
        </authorList>
    </citation>
    <scope>NUCLEOTIDE SEQUENCE [LARGE SCALE GENOMIC DNA]</scope>
    <source>
        <strain evidence="2">CM1</strain>
    </source>
</reference>
<gene>
    <name evidence="1" type="ORF">MCM1_2837</name>
</gene>
<dbReference type="Proteomes" id="UP000035331">
    <property type="component" value="Chromosome"/>
</dbReference>
<proteinExistence type="predicted"/>
<evidence type="ECO:0000313" key="2">
    <source>
        <dbReference type="Proteomes" id="UP000035331"/>
    </source>
</evidence>
<dbReference type="InterPro" id="IPR011330">
    <property type="entry name" value="Glyco_hydro/deAcase_b/a-brl"/>
</dbReference>
<reference evidence="1 2" key="2">
    <citation type="journal article" date="2015" name="Stand. Genomic Sci.">
        <title>The complete genome sequence of the rumen methanogen Methanosarcina barkeri CM1.</title>
        <authorList>
            <person name="Lambie S.C."/>
            <person name="Kelly W.J."/>
            <person name="Leahy S.C."/>
            <person name="Li D."/>
            <person name="Reilly K."/>
            <person name="McAllister T.A."/>
            <person name="Valle E.R."/>
            <person name="Attwood G.T."/>
            <person name="Altermann E."/>
        </authorList>
    </citation>
    <scope>NUCLEOTIDE SEQUENCE [LARGE SCALE GENOMIC DNA]</scope>
    <source>
        <strain evidence="1 2">CM1</strain>
    </source>
</reference>
<accession>A0A0G3CCU6</accession>
<dbReference type="Gene3D" id="3.20.20.370">
    <property type="entry name" value="Glycoside hydrolase/deacetylase"/>
    <property type="match status" value="1"/>
</dbReference>
<dbReference type="GO" id="GO:0005975">
    <property type="term" value="P:carbohydrate metabolic process"/>
    <property type="evidence" value="ECO:0007669"/>
    <property type="project" value="InterPro"/>
</dbReference>
<protein>
    <submittedName>
        <fullName evidence="1">Polysaccharide deacetylase family protein</fullName>
    </submittedName>
</protein>
<organism evidence="1 2">
    <name type="scientific">Methanosarcina barkeri CM1</name>
    <dbReference type="NCBI Taxonomy" id="796385"/>
    <lineage>
        <taxon>Archaea</taxon>
        <taxon>Methanobacteriati</taxon>
        <taxon>Methanobacteriota</taxon>
        <taxon>Stenosarchaea group</taxon>
        <taxon>Methanomicrobia</taxon>
        <taxon>Methanosarcinales</taxon>
        <taxon>Methanosarcinaceae</taxon>
        <taxon>Methanosarcina</taxon>
    </lineage>
</organism>
<dbReference type="EMBL" id="CP008746">
    <property type="protein sequence ID" value="AKJ39834.1"/>
    <property type="molecule type" value="Genomic_DNA"/>
</dbReference>
<sequence>MLNLETHDFTISKYSKLCETIADNYPTITMSEYVSKRHPAEFILMRHDSDRYPENALKTAFIEMELGIKATYYFRINNGVFQPDIIKKIYEMGHEIGYHYETLSDAKGNYEKAIKLFEQNLKKFQNICDIKTISMHGRSLSKYDNRDLWKVYDYTEYGLLGEAYLSAGKELNYFSDTGRSWSSKNSVRDFIPGAQKQNDADTTDDLIELIKSKKLDNLYLLTHPERWSLNNYLWLYFYLFDFTINLGKKGIMAVRK</sequence>
<dbReference type="SUPFAM" id="SSF88713">
    <property type="entry name" value="Glycoside hydrolase/deacetylase"/>
    <property type="match status" value="1"/>
</dbReference>
<evidence type="ECO:0000313" key="1">
    <source>
        <dbReference type="EMBL" id="AKJ39834.1"/>
    </source>
</evidence>
<name>A0A0G3CCU6_METBA</name>